<sequence>SSLPSVQMRTKGAQHRRSPRRAAGERCRREGPCAPDTVTGGGHGGPQTLPEHAP</sequence>
<name>B7P8K1_IXOSC</name>
<proteinExistence type="predicted"/>
<keyword evidence="4" id="KW-1185">Reference proteome</keyword>
<feature type="non-terminal residue" evidence="2">
    <location>
        <position position="1"/>
    </location>
</feature>
<dbReference type="HOGENOM" id="CLU_3056404_0_0_1"/>
<evidence type="ECO:0000313" key="3">
    <source>
        <dbReference type="EnsemblMetazoa" id="ISCW002321-PA"/>
    </source>
</evidence>
<evidence type="ECO:0000313" key="2">
    <source>
        <dbReference type="EMBL" id="EEC02923.1"/>
    </source>
</evidence>
<reference evidence="2 4" key="1">
    <citation type="submission" date="2008-03" db="EMBL/GenBank/DDBJ databases">
        <title>Annotation of Ixodes scapularis.</title>
        <authorList>
            <consortium name="Ixodes scapularis Genome Project Consortium"/>
            <person name="Caler E."/>
            <person name="Hannick L.I."/>
            <person name="Bidwell S."/>
            <person name="Joardar V."/>
            <person name="Thiagarajan M."/>
            <person name="Amedeo P."/>
            <person name="Galinsky K.J."/>
            <person name="Schobel S."/>
            <person name="Inman J."/>
            <person name="Hostetler J."/>
            <person name="Miller J."/>
            <person name="Hammond M."/>
            <person name="Megy K."/>
            <person name="Lawson D."/>
            <person name="Kodira C."/>
            <person name="Sutton G."/>
            <person name="Meyer J."/>
            <person name="Hill C.A."/>
            <person name="Birren B."/>
            <person name="Nene V."/>
            <person name="Collins F."/>
            <person name="Alarcon-Chaidez F."/>
            <person name="Wikel S."/>
            <person name="Strausberg R."/>
        </authorList>
    </citation>
    <scope>NUCLEOTIDE SEQUENCE [LARGE SCALE GENOMIC DNA]</scope>
    <source>
        <strain evidence="4">Wikel</strain>
        <strain evidence="2">Wikel colony</strain>
    </source>
</reference>
<protein>
    <submittedName>
        <fullName evidence="2 3">Uncharacterized protein</fullName>
    </submittedName>
</protein>
<dbReference type="EMBL" id="DS658200">
    <property type="protein sequence ID" value="EEC02923.1"/>
    <property type="molecule type" value="Genomic_DNA"/>
</dbReference>
<accession>B7P8K1</accession>
<gene>
    <name evidence="2" type="ORF">IscW_ISCW002321</name>
</gene>
<dbReference type="EMBL" id="ABJB011033932">
    <property type="status" value="NOT_ANNOTATED_CDS"/>
    <property type="molecule type" value="Genomic_DNA"/>
</dbReference>
<dbReference type="Proteomes" id="UP000001555">
    <property type="component" value="Unassembled WGS sequence"/>
</dbReference>
<feature type="non-terminal residue" evidence="2">
    <location>
        <position position="54"/>
    </location>
</feature>
<evidence type="ECO:0000256" key="1">
    <source>
        <dbReference type="SAM" id="MobiDB-lite"/>
    </source>
</evidence>
<feature type="region of interest" description="Disordered" evidence="1">
    <location>
        <begin position="1"/>
        <end position="54"/>
    </location>
</feature>
<dbReference type="AlphaFoldDB" id="B7P8K1"/>
<dbReference type="VEuPathDB" id="VectorBase:ISCW002321"/>
<dbReference type="PaxDb" id="6945-B7P8K1"/>
<reference evidence="3" key="2">
    <citation type="submission" date="2020-05" db="UniProtKB">
        <authorList>
            <consortium name="EnsemblMetazoa"/>
        </authorList>
    </citation>
    <scope>IDENTIFICATION</scope>
    <source>
        <strain evidence="3">wikel</strain>
    </source>
</reference>
<dbReference type="EnsemblMetazoa" id="ISCW002321-RA">
    <property type="protein sequence ID" value="ISCW002321-PA"/>
    <property type="gene ID" value="ISCW002321"/>
</dbReference>
<dbReference type="InParanoid" id="B7P8K1"/>
<dbReference type="VEuPathDB" id="VectorBase:ISCI002321"/>
<evidence type="ECO:0000313" key="4">
    <source>
        <dbReference type="Proteomes" id="UP000001555"/>
    </source>
</evidence>
<feature type="compositionally biased region" description="Basic and acidic residues" evidence="1">
    <location>
        <begin position="22"/>
        <end position="31"/>
    </location>
</feature>
<organism>
    <name type="scientific">Ixodes scapularis</name>
    <name type="common">Black-legged tick</name>
    <name type="synonym">Deer tick</name>
    <dbReference type="NCBI Taxonomy" id="6945"/>
    <lineage>
        <taxon>Eukaryota</taxon>
        <taxon>Metazoa</taxon>
        <taxon>Ecdysozoa</taxon>
        <taxon>Arthropoda</taxon>
        <taxon>Chelicerata</taxon>
        <taxon>Arachnida</taxon>
        <taxon>Acari</taxon>
        <taxon>Parasitiformes</taxon>
        <taxon>Ixodida</taxon>
        <taxon>Ixodoidea</taxon>
        <taxon>Ixodidae</taxon>
        <taxon>Ixodinae</taxon>
        <taxon>Ixodes</taxon>
    </lineage>
</organism>